<dbReference type="EMBL" id="BAABBX010000005">
    <property type="protein sequence ID" value="GAA4185701.1"/>
    <property type="molecule type" value="Genomic_DNA"/>
</dbReference>
<accession>A0ABP8AL09</accession>
<organism evidence="1 2">
    <name type="scientific">Gryllotalpicola kribbensis</name>
    <dbReference type="NCBI Taxonomy" id="993084"/>
    <lineage>
        <taxon>Bacteria</taxon>
        <taxon>Bacillati</taxon>
        <taxon>Actinomycetota</taxon>
        <taxon>Actinomycetes</taxon>
        <taxon>Micrococcales</taxon>
        <taxon>Microbacteriaceae</taxon>
        <taxon>Gryllotalpicola</taxon>
    </lineage>
</organism>
<proteinExistence type="predicted"/>
<evidence type="ECO:0000313" key="1">
    <source>
        <dbReference type="EMBL" id="GAA4185701.1"/>
    </source>
</evidence>
<keyword evidence="2" id="KW-1185">Reference proteome</keyword>
<dbReference type="RefSeq" id="WP_344774072.1">
    <property type="nucleotide sequence ID" value="NZ_BAABBX010000005.1"/>
</dbReference>
<gene>
    <name evidence="1" type="ORF">GCM10022288_08120</name>
</gene>
<dbReference type="Proteomes" id="UP001500213">
    <property type="component" value="Unassembled WGS sequence"/>
</dbReference>
<name>A0ABP8AL09_9MICO</name>
<evidence type="ECO:0000313" key="2">
    <source>
        <dbReference type="Proteomes" id="UP001500213"/>
    </source>
</evidence>
<protein>
    <submittedName>
        <fullName evidence="1">Uncharacterized protein</fullName>
    </submittedName>
</protein>
<comment type="caution">
    <text evidence="1">The sequence shown here is derived from an EMBL/GenBank/DDBJ whole genome shotgun (WGS) entry which is preliminary data.</text>
</comment>
<reference evidence="2" key="1">
    <citation type="journal article" date="2019" name="Int. J. Syst. Evol. Microbiol.">
        <title>The Global Catalogue of Microorganisms (GCM) 10K type strain sequencing project: providing services to taxonomists for standard genome sequencing and annotation.</title>
        <authorList>
            <consortium name="The Broad Institute Genomics Platform"/>
            <consortium name="The Broad Institute Genome Sequencing Center for Infectious Disease"/>
            <person name="Wu L."/>
            <person name="Ma J."/>
        </authorList>
    </citation>
    <scope>NUCLEOTIDE SEQUENCE [LARGE SCALE GENOMIC DNA]</scope>
    <source>
        <strain evidence="2">JCM 17593</strain>
    </source>
</reference>
<sequence>MSPEDAWCELLGRLESEVRRARAGEPLEPWQPPADMPPLPAALVTRALALRAAQAELAASAAARREQILRALARGRRASASATAERAPVYLDAVG</sequence>